<gene>
    <name evidence="1" type="ORF">HKBW3S25_00419</name>
</gene>
<protein>
    <submittedName>
        <fullName evidence="1">Uncharacterized protein</fullName>
    </submittedName>
</protein>
<evidence type="ECO:0000313" key="2">
    <source>
        <dbReference type="Proteomes" id="UP000543224"/>
    </source>
</evidence>
<reference evidence="1 2" key="1">
    <citation type="journal article" date="2020" name="Front. Microbiol.">
        <title>Single-cell genomics of novel Actinobacteria with the Wood-Ljungdahl pathway discovered in a serpentinizing system.</title>
        <authorList>
            <person name="Merino N."/>
            <person name="Kawai M."/>
            <person name="Boyd E.S."/>
            <person name="Colman D.R."/>
            <person name="McGlynn S.E."/>
            <person name="Nealson K.H."/>
            <person name="Kurokawa K."/>
            <person name="Hongoh Y."/>
        </authorList>
    </citation>
    <scope>NUCLEOTIDE SEQUENCE [LARGE SCALE GENOMIC DNA]</scope>
    <source>
        <strain evidence="1 2">S25</strain>
    </source>
</reference>
<sequence>MPKIAFFTAFNCGIPEVESFQKEILPDILVEFDVDLFTTDLSIPLPPELDILSKHGFPGGDKNLGFWVCR</sequence>
<name>A0A6V8P0J2_9ACTN</name>
<accession>A0A6V8P0J2</accession>
<dbReference type="Proteomes" id="UP000543224">
    <property type="component" value="Unassembled WGS sequence"/>
</dbReference>
<dbReference type="EMBL" id="BLRX01000028">
    <property type="protein sequence ID" value="GFP24981.1"/>
    <property type="molecule type" value="Genomic_DNA"/>
</dbReference>
<organism evidence="1 2">
    <name type="scientific">Candidatus Hakubella thermalkaliphila</name>
    <dbReference type="NCBI Taxonomy" id="2754717"/>
    <lineage>
        <taxon>Bacteria</taxon>
        <taxon>Bacillati</taxon>
        <taxon>Actinomycetota</taxon>
        <taxon>Actinomycetota incertae sedis</taxon>
        <taxon>Candidatus Hakubellales</taxon>
        <taxon>Candidatus Hakubellaceae</taxon>
        <taxon>Candidatus Hakubella</taxon>
    </lineage>
</organism>
<comment type="caution">
    <text evidence="1">The sequence shown here is derived from an EMBL/GenBank/DDBJ whole genome shotgun (WGS) entry which is preliminary data.</text>
</comment>
<dbReference type="AlphaFoldDB" id="A0A6V8P0J2"/>
<proteinExistence type="predicted"/>
<evidence type="ECO:0000313" key="1">
    <source>
        <dbReference type="EMBL" id="GFP24981.1"/>
    </source>
</evidence>